<dbReference type="AlphaFoldDB" id="F4KV55"/>
<dbReference type="HOGENOM" id="CLU_108463_1_0_10"/>
<dbReference type="InterPro" id="IPR007372">
    <property type="entry name" value="Lipid/polyisoprenoid-bd_YceI"/>
</dbReference>
<dbReference type="SUPFAM" id="SSF101874">
    <property type="entry name" value="YceI-like"/>
    <property type="match status" value="1"/>
</dbReference>
<keyword evidence="3" id="KW-1185">Reference proteome</keyword>
<gene>
    <name evidence="2" type="ordered locus">Halhy_1326</name>
</gene>
<dbReference type="InterPro" id="IPR036761">
    <property type="entry name" value="TTHA0802/YceI-like_sf"/>
</dbReference>
<protein>
    <submittedName>
        <fullName evidence="2">YceI family protein</fullName>
    </submittedName>
</protein>
<sequence>MRRYSSLILLCWVMVLGISNDTVVMIHPSSQLSLFGSSNINKFQCDCTDEFPRSTLKFNRGKNGTSATFSNAILNIRAGALDCGNKIMNKDLYKTLKGDEYPEIQIELLQVKQLNESKPGAWSNQLVEAALTIAGVRKTIELSVRAQQTDPDRFRFVSDKNILMTEFGLIPPKALMGTIKVNDLIRIHMDMIVGVERGM</sequence>
<evidence type="ECO:0000313" key="2">
    <source>
        <dbReference type="EMBL" id="AEE49221.1"/>
    </source>
</evidence>
<organism evidence="2 3">
    <name type="scientific">Haliscomenobacter hydrossis (strain ATCC 27775 / DSM 1100 / LMG 10767 / O)</name>
    <dbReference type="NCBI Taxonomy" id="760192"/>
    <lineage>
        <taxon>Bacteria</taxon>
        <taxon>Pseudomonadati</taxon>
        <taxon>Bacteroidota</taxon>
        <taxon>Saprospiria</taxon>
        <taxon>Saprospirales</taxon>
        <taxon>Haliscomenobacteraceae</taxon>
        <taxon>Haliscomenobacter</taxon>
    </lineage>
</organism>
<accession>F4KV55</accession>
<dbReference type="Gene3D" id="2.40.128.110">
    <property type="entry name" value="Lipid/polyisoprenoid-binding, YceI-like"/>
    <property type="match status" value="1"/>
</dbReference>
<dbReference type="STRING" id="760192.Halhy_1326"/>
<reference key="2">
    <citation type="submission" date="2011-04" db="EMBL/GenBank/DDBJ databases">
        <title>Complete sequence of chromosome of Haliscomenobacter hydrossis DSM 1100.</title>
        <authorList>
            <consortium name="US DOE Joint Genome Institute (JGI-PGF)"/>
            <person name="Lucas S."/>
            <person name="Han J."/>
            <person name="Lapidus A."/>
            <person name="Bruce D."/>
            <person name="Goodwin L."/>
            <person name="Pitluck S."/>
            <person name="Peters L."/>
            <person name="Kyrpides N."/>
            <person name="Mavromatis K."/>
            <person name="Ivanova N."/>
            <person name="Ovchinnikova G."/>
            <person name="Pagani I."/>
            <person name="Daligault H."/>
            <person name="Detter J.C."/>
            <person name="Han C."/>
            <person name="Land M."/>
            <person name="Hauser L."/>
            <person name="Markowitz V."/>
            <person name="Cheng J.-F."/>
            <person name="Hugenholtz P."/>
            <person name="Woyke T."/>
            <person name="Wu D."/>
            <person name="Verbarg S."/>
            <person name="Frueling A."/>
            <person name="Brambilla E."/>
            <person name="Klenk H.-P."/>
            <person name="Eisen J.A."/>
        </authorList>
    </citation>
    <scope>NUCLEOTIDE SEQUENCE</scope>
    <source>
        <strain>DSM 1100</strain>
    </source>
</reference>
<feature type="domain" description="Lipid/polyisoprenoid-binding YceI-like" evidence="1">
    <location>
        <begin position="68"/>
        <end position="191"/>
    </location>
</feature>
<dbReference type="EMBL" id="CP002691">
    <property type="protein sequence ID" value="AEE49221.1"/>
    <property type="molecule type" value="Genomic_DNA"/>
</dbReference>
<reference evidence="2 3" key="1">
    <citation type="journal article" date="2011" name="Stand. Genomic Sci.">
        <title>Complete genome sequence of Haliscomenobacter hydrossis type strain (O).</title>
        <authorList>
            <consortium name="US DOE Joint Genome Institute (JGI-PGF)"/>
            <person name="Daligault H."/>
            <person name="Lapidus A."/>
            <person name="Zeytun A."/>
            <person name="Nolan M."/>
            <person name="Lucas S."/>
            <person name="Del Rio T.G."/>
            <person name="Tice H."/>
            <person name="Cheng J.F."/>
            <person name="Tapia R."/>
            <person name="Han C."/>
            <person name="Goodwin L."/>
            <person name="Pitluck S."/>
            <person name="Liolios K."/>
            <person name="Pagani I."/>
            <person name="Ivanova N."/>
            <person name="Huntemann M."/>
            <person name="Mavromatis K."/>
            <person name="Mikhailova N."/>
            <person name="Pati A."/>
            <person name="Chen A."/>
            <person name="Palaniappan K."/>
            <person name="Land M."/>
            <person name="Hauser L."/>
            <person name="Brambilla E.M."/>
            <person name="Rohde M."/>
            <person name="Verbarg S."/>
            <person name="Goker M."/>
            <person name="Bristow J."/>
            <person name="Eisen J.A."/>
            <person name="Markowitz V."/>
            <person name="Hugenholtz P."/>
            <person name="Kyrpides N.C."/>
            <person name="Klenk H.P."/>
            <person name="Woyke T."/>
        </authorList>
    </citation>
    <scope>NUCLEOTIDE SEQUENCE [LARGE SCALE GENOMIC DNA]</scope>
    <source>
        <strain evidence="3">ATCC 27775 / DSM 1100 / LMG 10767 / O</strain>
    </source>
</reference>
<evidence type="ECO:0000313" key="3">
    <source>
        <dbReference type="Proteomes" id="UP000008461"/>
    </source>
</evidence>
<dbReference type="KEGG" id="hhy:Halhy_1326"/>
<dbReference type="eggNOG" id="COG2353">
    <property type="taxonomic scope" value="Bacteria"/>
</dbReference>
<evidence type="ECO:0000259" key="1">
    <source>
        <dbReference type="Pfam" id="PF04264"/>
    </source>
</evidence>
<dbReference type="Pfam" id="PF04264">
    <property type="entry name" value="YceI"/>
    <property type="match status" value="1"/>
</dbReference>
<name>F4KV55_HALH1</name>
<dbReference type="Proteomes" id="UP000008461">
    <property type="component" value="Chromosome"/>
</dbReference>
<proteinExistence type="predicted"/>
<dbReference type="OrthoDB" id="9794147at2"/>